<feature type="transmembrane region" description="Helical" evidence="1">
    <location>
        <begin position="12"/>
        <end position="33"/>
    </location>
</feature>
<keyword evidence="1" id="KW-0472">Membrane</keyword>
<dbReference type="NCBIfam" id="NF047768">
    <property type="entry name" value="Clp_like_SDH"/>
    <property type="match status" value="1"/>
</dbReference>
<keyword evidence="1" id="KW-0812">Transmembrane</keyword>
<protein>
    <recommendedName>
        <fullName evidence="3">Serine protease</fullName>
    </recommendedName>
</protein>
<dbReference type="PANTHER" id="PTHR35984:SF1">
    <property type="entry name" value="PERIPLASMIC SERINE PROTEASE"/>
    <property type="match status" value="1"/>
</dbReference>
<sequence>MGGAMAVDPVSLLFYVLLLYIVFHPQLQMRALLSARMKLIREIERKYGWRVITMIHRQERMGFLGFPLYRYIDIEDSEAVIRAIRSTPPGQPIALILHTPGGLVLAASQIAMALKRHQGRKIVIIPHYAMSGGTLIALAADEIIMDPNAVLGPLDPQLPAGNTVYPAPSLVKVAKLKGENAREEFLVLADVAEKAINEIQCFIVNLLSDKMGVERAREIAKALTEGKYTHDYPITVDEARELGLNVNTNVPPEVYTLMQLYPQALQQRPGVEYLPRPPVPFYPTRQEEKS</sequence>
<comment type="caution">
    <text evidence="2">The sequence shown here is derived from an EMBL/GenBank/DDBJ whole genome shotgun (WGS) entry which is preliminary data.</text>
</comment>
<evidence type="ECO:0000313" key="2">
    <source>
        <dbReference type="EMBL" id="HEB48664.1"/>
    </source>
</evidence>
<dbReference type="EMBL" id="DSKP01000088">
    <property type="protein sequence ID" value="HEB48664.1"/>
    <property type="molecule type" value="Genomic_DNA"/>
</dbReference>
<dbReference type="PANTHER" id="PTHR35984">
    <property type="entry name" value="PERIPLASMIC SERINE PROTEASE"/>
    <property type="match status" value="1"/>
</dbReference>
<gene>
    <name evidence="2" type="ORF">ENP77_02575</name>
</gene>
<keyword evidence="1" id="KW-1133">Transmembrane helix</keyword>
<dbReference type="AlphaFoldDB" id="A0A7C1T6U4"/>
<dbReference type="SUPFAM" id="SSF52096">
    <property type="entry name" value="ClpP/crotonase"/>
    <property type="match status" value="1"/>
</dbReference>
<proteinExistence type="predicted"/>
<reference evidence="2" key="1">
    <citation type="journal article" date="2020" name="mSystems">
        <title>Genome- and Community-Level Interaction Insights into Carbon Utilization and Element Cycling Functions of Hydrothermarchaeota in Hydrothermal Sediment.</title>
        <authorList>
            <person name="Zhou Z."/>
            <person name="Liu Y."/>
            <person name="Xu W."/>
            <person name="Pan J."/>
            <person name="Luo Z.H."/>
            <person name="Li M."/>
        </authorList>
    </citation>
    <scope>NUCLEOTIDE SEQUENCE [LARGE SCALE GENOMIC DNA]</scope>
    <source>
        <strain evidence="2">SpSt-25</strain>
    </source>
</reference>
<dbReference type="InterPro" id="IPR029045">
    <property type="entry name" value="ClpP/crotonase-like_dom_sf"/>
</dbReference>
<dbReference type="InterPro" id="IPR002825">
    <property type="entry name" value="Pept_S49_ser-pept_pro"/>
</dbReference>
<name>A0A7C1T6U4_THEPE</name>
<dbReference type="Gene3D" id="3.90.226.10">
    <property type="entry name" value="2-enoyl-CoA Hydratase, Chain A, domain 1"/>
    <property type="match status" value="1"/>
</dbReference>
<accession>A0A7C1T6U4</accession>
<evidence type="ECO:0008006" key="3">
    <source>
        <dbReference type="Google" id="ProtNLM"/>
    </source>
</evidence>
<organism evidence="2">
    <name type="scientific">Thermofilum pendens</name>
    <dbReference type="NCBI Taxonomy" id="2269"/>
    <lineage>
        <taxon>Archaea</taxon>
        <taxon>Thermoproteota</taxon>
        <taxon>Thermoprotei</taxon>
        <taxon>Thermofilales</taxon>
        <taxon>Thermofilaceae</taxon>
        <taxon>Thermofilum</taxon>
    </lineage>
</organism>
<evidence type="ECO:0000256" key="1">
    <source>
        <dbReference type="SAM" id="Phobius"/>
    </source>
</evidence>
<dbReference type="Pfam" id="PF01972">
    <property type="entry name" value="SDH_protease"/>
    <property type="match status" value="1"/>
</dbReference>
<dbReference type="GO" id="GO:0016020">
    <property type="term" value="C:membrane"/>
    <property type="evidence" value="ECO:0007669"/>
    <property type="project" value="InterPro"/>
</dbReference>